<dbReference type="InterPro" id="IPR027266">
    <property type="entry name" value="TrmE/GcvT-like"/>
</dbReference>
<sequence length="491" mass="53489">MNRDFDRKIDADTIVAVATPWGEGAIGVVRLSGPDSLSIGKKLFRFIQKPQKIETHRMYLGDVLDSNGKAIDRALFVFMESPSSYTGEDVVELQCHGGPLLLESVVLGAVSAGARPAENGEFTRRAFMNGKLDLAQAEAVLDIITSVTERGLLVSAGQLFGGLSGEIEDMKEALVLLLADVEASIDFPDEETEIISREVVIKESERILKRIEELLSTYRRGRMLKEGASVVILGCPNVGKSSLMNRLLGADRAIVTAEPGTTRDTVWDFTRINGIPLKIVDTCGIREVLGEAEREGVRRAWEAVSGADIILLVIDVTSEIGNEEERMIYLIEGGGAVKEGVATLVVLNKVDLLDVNEPEGKEDMRINEMEDLPFPYLFTSALTGRGIDDLRSEIRRLLLDEAGGGGAASDRIIINNARHLEALLGARRSLTEILNGENIYGPGEGRIKRRFEPELLAVDIRGALTSLKEITGEVGAEDVLDAIFSRFCVGK</sequence>
<feature type="binding site" evidence="9">
    <location>
        <position position="30"/>
    </location>
    <ligand>
        <name>(6S)-5-formyl-5,6,7,8-tetrahydrofolate</name>
        <dbReference type="ChEBI" id="CHEBI:57457"/>
    </ligand>
</feature>
<evidence type="ECO:0000256" key="5">
    <source>
        <dbReference type="ARBA" id="ARBA00022801"/>
    </source>
</evidence>
<keyword evidence="8 9" id="KW-0342">GTP-binding</keyword>
<gene>
    <name evidence="9 12" type="primary">mnmE</name>
    <name evidence="9" type="synonym">trmE</name>
    <name evidence="12" type="ORF">JW984_10125</name>
</gene>
<reference evidence="12" key="1">
    <citation type="journal article" date="2021" name="Environ. Microbiol.">
        <title>Genomic characterization of three novel Desulfobacterota classes expand the metabolic and phylogenetic diversity of the phylum.</title>
        <authorList>
            <person name="Murphy C.L."/>
            <person name="Biggerstaff J."/>
            <person name="Eichhorn A."/>
            <person name="Ewing E."/>
            <person name="Shahan R."/>
            <person name="Soriano D."/>
            <person name="Stewart S."/>
            <person name="VanMol K."/>
            <person name="Walker R."/>
            <person name="Walters P."/>
            <person name="Elshahed M.S."/>
            <person name="Youssef N.H."/>
        </authorList>
    </citation>
    <scope>NUCLEOTIDE SEQUENCE</scope>
    <source>
        <strain evidence="12">Zod_Metabat.24</strain>
    </source>
</reference>
<dbReference type="Gene3D" id="3.40.50.300">
    <property type="entry name" value="P-loop containing nucleotide triphosphate hydrolases"/>
    <property type="match status" value="1"/>
</dbReference>
<dbReference type="Pfam" id="PF01926">
    <property type="entry name" value="MMR_HSR1"/>
    <property type="match status" value="1"/>
</dbReference>
<evidence type="ECO:0000313" key="12">
    <source>
        <dbReference type="EMBL" id="MBN1573539.1"/>
    </source>
</evidence>
<evidence type="ECO:0000256" key="1">
    <source>
        <dbReference type="ARBA" id="ARBA00011043"/>
    </source>
</evidence>
<dbReference type="Pfam" id="PF12631">
    <property type="entry name" value="MnmE_helical"/>
    <property type="match status" value="1"/>
</dbReference>
<dbReference type="PROSITE" id="PS51709">
    <property type="entry name" value="G_TRME"/>
    <property type="match status" value="1"/>
</dbReference>
<organism evidence="12 13">
    <name type="scientific">Candidatus Zymogenus saltonus</name>
    <dbReference type="NCBI Taxonomy" id="2844893"/>
    <lineage>
        <taxon>Bacteria</taxon>
        <taxon>Deltaproteobacteria</taxon>
        <taxon>Candidatus Zymogenia</taxon>
        <taxon>Candidatus Zymogeniales</taxon>
        <taxon>Candidatus Zymogenaceae</taxon>
        <taxon>Candidatus Zymogenus</taxon>
    </lineage>
</organism>
<dbReference type="Pfam" id="PF10396">
    <property type="entry name" value="TrmE_N"/>
    <property type="match status" value="1"/>
</dbReference>
<comment type="function">
    <text evidence="9">Exhibits a very high intrinsic GTPase hydrolysis rate. Involved in the addition of a carboxymethylaminomethyl (cmnm) group at the wobble position (U34) of certain tRNAs, forming tRNA-cmnm(5)s(2)U34.</text>
</comment>
<dbReference type="GO" id="GO:0005829">
    <property type="term" value="C:cytosol"/>
    <property type="evidence" value="ECO:0007669"/>
    <property type="project" value="TreeGrafter"/>
</dbReference>
<dbReference type="Gene3D" id="1.20.120.430">
    <property type="entry name" value="tRNA modification GTPase MnmE domain 2"/>
    <property type="match status" value="1"/>
</dbReference>
<feature type="binding site" evidence="9">
    <location>
        <position position="241"/>
    </location>
    <ligand>
        <name>Mg(2+)</name>
        <dbReference type="ChEBI" id="CHEBI:18420"/>
    </ligand>
</feature>
<evidence type="ECO:0000313" key="13">
    <source>
        <dbReference type="Proteomes" id="UP000809273"/>
    </source>
</evidence>
<dbReference type="InterPro" id="IPR018948">
    <property type="entry name" value="GTP-bd_TrmE_N"/>
</dbReference>
<evidence type="ECO:0000256" key="3">
    <source>
        <dbReference type="ARBA" id="ARBA00022723"/>
    </source>
</evidence>
<dbReference type="GO" id="GO:0003924">
    <property type="term" value="F:GTPase activity"/>
    <property type="evidence" value="ECO:0007669"/>
    <property type="project" value="UniProtKB-UniRule"/>
</dbReference>
<keyword evidence="5 9" id="KW-0378">Hydrolase</keyword>
<dbReference type="GO" id="GO:0005525">
    <property type="term" value="F:GTP binding"/>
    <property type="evidence" value="ECO:0007669"/>
    <property type="project" value="UniProtKB-UniRule"/>
</dbReference>
<keyword evidence="3 9" id="KW-0479">Metal-binding</keyword>
<keyword evidence="2 9" id="KW-0819">tRNA processing</keyword>
<proteinExistence type="inferred from homology"/>
<dbReference type="InterPro" id="IPR004520">
    <property type="entry name" value="GTPase_MnmE"/>
</dbReference>
<dbReference type="CDD" id="cd04164">
    <property type="entry name" value="trmE"/>
    <property type="match status" value="1"/>
</dbReference>
<protein>
    <recommendedName>
        <fullName evidence="9">tRNA modification GTPase MnmE</fullName>
        <ecNumber evidence="9">3.6.-.-</ecNumber>
    </recommendedName>
</protein>
<dbReference type="EC" id="3.6.-.-" evidence="9"/>
<dbReference type="GO" id="GO:0002098">
    <property type="term" value="P:tRNA wobble uridine modification"/>
    <property type="evidence" value="ECO:0007669"/>
    <property type="project" value="TreeGrafter"/>
</dbReference>
<keyword evidence="7 9" id="KW-0630">Potassium</keyword>
<comment type="cofactor">
    <cofactor evidence="9">
        <name>K(+)</name>
        <dbReference type="ChEBI" id="CHEBI:29103"/>
    </cofactor>
    <text evidence="9">Binds 1 potassium ion per subunit.</text>
</comment>
<dbReference type="InterPro" id="IPR005225">
    <property type="entry name" value="Small_GTP-bd"/>
</dbReference>
<accession>A0A9D8KG45</accession>
<dbReference type="HAMAP" id="MF_00379">
    <property type="entry name" value="GTPase_MnmE"/>
    <property type="match status" value="1"/>
</dbReference>
<evidence type="ECO:0000256" key="4">
    <source>
        <dbReference type="ARBA" id="ARBA00022741"/>
    </source>
</evidence>
<feature type="binding site" evidence="9">
    <location>
        <position position="131"/>
    </location>
    <ligand>
        <name>(6S)-5-formyl-5,6,7,8-tetrahydrofolate</name>
        <dbReference type="ChEBI" id="CHEBI:57457"/>
    </ligand>
</feature>
<dbReference type="GO" id="GO:0042802">
    <property type="term" value="F:identical protein binding"/>
    <property type="evidence" value="ECO:0007669"/>
    <property type="project" value="UniProtKB-ARBA"/>
</dbReference>
<feature type="binding site" evidence="9">
    <location>
        <begin position="237"/>
        <end position="242"/>
    </location>
    <ligand>
        <name>GTP</name>
        <dbReference type="ChEBI" id="CHEBI:37565"/>
    </ligand>
</feature>
<comment type="subcellular location">
    <subcellularLocation>
        <location evidence="9">Cytoplasm</location>
    </subcellularLocation>
</comment>
<reference evidence="12" key="2">
    <citation type="submission" date="2021-01" db="EMBL/GenBank/DDBJ databases">
        <authorList>
            <person name="Hahn C.R."/>
            <person name="Youssef N.H."/>
            <person name="Elshahed M."/>
        </authorList>
    </citation>
    <scope>NUCLEOTIDE SEQUENCE</scope>
    <source>
        <strain evidence="12">Zod_Metabat.24</strain>
    </source>
</reference>
<dbReference type="AlphaFoldDB" id="A0A9D8KG45"/>
<name>A0A9D8KG45_9DELT</name>
<dbReference type="EMBL" id="JAFGIX010000052">
    <property type="protein sequence ID" value="MBN1573539.1"/>
    <property type="molecule type" value="Genomic_DNA"/>
</dbReference>
<feature type="binding site" evidence="9">
    <location>
        <begin position="256"/>
        <end position="262"/>
    </location>
    <ligand>
        <name>GTP</name>
        <dbReference type="ChEBI" id="CHEBI:37565"/>
    </ligand>
</feature>
<comment type="caution">
    <text evidence="12">The sequence shown here is derived from an EMBL/GenBank/DDBJ whole genome shotgun (WGS) entry which is preliminary data.</text>
</comment>
<dbReference type="SUPFAM" id="SSF52540">
    <property type="entry name" value="P-loop containing nucleoside triphosphate hydrolases"/>
    <property type="match status" value="1"/>
</dbReference>
<evidence type="ECO:0000256" key="6">
    <source>
        <dbReference type="ARBA" id="ARBA00022842"/>
    </source>
</evidence>
<feature type="binding site" evidence="9">
    <location>
        <position position="92"/>
    </location>
    <ligand>
        <name>(6S)-5-formyl-5,6,7,8-tetrahydrofolate</name>
        <dbReference type="ChEBI" id="CHEBI:57457"/>
    </ligand>
</feature>
<dbReference type="GO" id="GO:0046872">
    <property type="term" value="F:metal ion binding"/>
    <property type="evidence" value="ECO:0007669"/>
    <property type="project" value="UniProtKB-KW"/>
</dbReference>
<evidence type="ECO:0000256" key="9">
    <source>
        <dbReference type="HAMAP-Rule" id="MF_00379"/>
    </source>
</evidence>
<dbReference type="PANTHER" id="PTHR42714">
    <property type="entry name" value="TRNA MODIFICATION GTPASE GTPBP3"/>
    <property type="match status" value="1"/>
</dbReference>
<dbReference type="Gene3D" id="3.30.1360.120">
    <property type="entry name" value="Probable tRNA modification gtpase trme, domain 1"/>
    <property type="match status" value="1"/>
</dbReference>
<evidence type="ECO:0000259" key="11">
    <source>
        <dbReference type="PROSITE" id="PS51709"/>
    </source>
</evidence>
<feature type="binding site" evidence="9">
    <location>
        <position position="491"/>
    </location>
    <ligand>
        <name>(6S)-5-formyl-5,6,7,8-tetrahydrofolate</name>
        <dbReference type="ChEBI" id="CHEBI:57457"/>
    </ligand>
</feature>
<evidence type="ECO:0000256" key="10">
    <source>
        <dbReference type="RuleBase" id="RU003313"/>
    </source>
</evidence>
<dbReference type="CDD" id="cd14858">
    <property type="entry name" value="TrmE_N"/>
    <property type="match status" value="1"/>
</dbReference>
<comment type="similarity">
    <text evidence="1 9 10">Belongs to the TRAFAC class TrmE-Era-EngA-EngB-Septin-like GTPase superfamily. TrmE GTPase family.</text>
</comment>
<dbReference type="GO" id="GO:0030488">
    <property type="term" value="P:tRNA methylation"/>
    <property type="evidence" value="ECO:0007669"/>
    <property type="project" value="TreeGrafter"/>
</dbReference>
<dbReference type="PANTHER" id="PTHR42714:SF2">
    <property type="entry name" value="TRNA MODIFICATION GTPASE GTPBP3, MITOCHONDRIAL"/>
    <property type="match status" value="1"/>
</dbReference>
<evidence type="ECO:0000256" key="8">
    <source>
        <dbReference type="ARBA" id="ARBA00023134"/>
    </source>
</evidence>
<dbReference type="InterPro" id="IPR006073">
    <property type="entry name" value="GTP-bd"/>
</dbReference>
<dbReference type="InterPro" id="IPR031168">
    <property type="entry name" value="G_TrmE"/>
</dbReference>
<dbReference type="FunFam" id="3.30.1360.120:FF:000003">
    <property type="entry name" value="tRNA modification GTPase MnmE"/>
    <property type="match status" value="1"/>
</dbReference>
<dbReference type="NCBIfam" id="TIGR00231">
    <property type="entry name" value="small_GTP"/>
    <property type="match status" value="1"/>
</dbReference>
<evidence type="ECO:0000256" key="2">
    <source>
        <dbReference type="ARBA" id="ARBA00022694"/>
    </source>
</evidence>
<dbReference type="InterPro" id="IPR025867">
    <property type="entry name" value="MnmE_helical"/>
</dbReference>
<comment type="subunit">
    <text evidence="9">Homodimer. Heterotetramer of two MnmE and two MnmG subunits.</text>
</comment>
<keyword evidence="9" id="KW-0963">Cytoplasm</keyword>
<keyword evidence="6 9" id="KW-0460">Magnesium</keyword>
<dbReference type="Proteomes" id="UP000809273">
    <property type="component" value="Unassembled WGS sequence"/>
</dbReference>
<dbReference type="InterPro" id="IPR027368">
    <property type="entry name" value="MnmE_dom2"/>
</dbReference>
<feature type="binding site" evidence="9">
    <location>
        <position position="262"/>
    </location>
    <ligand>
        <name>Mg(2+)</name>
        <dbReference type="ChEBI" id="CHEBI:18420"/>
    </ligand>
</feature>
<comment type="caution">
    <text evidence="9">Lacks conserved residue(s) required for the propagation of feature annotation.</text>
</comment>
<feature type="domain" description="TrmE-type G" evidence="11">
    <location>
        <begin position="227"/>
        <end position="399"/>
    </location>
</feature>
<dbReference type="InterPro" id="IPR027417">
    <property type="entry name" value="P-loop_NTPase"/>
</dbReference>
<dbReference type="PRINTS" id="PR00449">
    <property type="entry name" value="RASTRNSFRMNG"/>
</dbReference>
<keyword evidence="4 9" id="KW-0547">Nucleotide-binding</keyword>
<evidence type="ECO:0000256" key="7">
    <source>
        <dbReference type="ARBA" id="ARBA00022958"/>
    </source>
</evidence>
<dbReference type="NCBIfam" id="TIGR00450">
    <property type="entry name" value="mnmE_trmE_thdF"/>
    <property type="match status" value="1"/>
</dbReference>